<dbReference type="SUPFAM" id="SSF52540">
    <property type="entry name" value="P-loop containing nucleoside triphosphate hydrolases"/>
    <property type="match status" value="1"/>
</dbReference>
<dbReference type="Pfam" id="PF03266">
    <property type="entry name" value="NTPase_1"/>
    <property type="match status" value="1"/>
</dbReference>
<proteinExistence type="predicted"/>
<organism evidence="1 2">
    <name type="scientific">Candidatus Ornithospirochaeta stercoripullorum</name>
    <dbReference type="NCBI Taxonomy" id="2840899"/>
    <lineage>
        <taxon>Bacteria</taxon>
        <taxon>Pseudomonadati</taxon>
        <taxon>Spirochaetota</taxon>
        <taxon>Spirochaetia</taxon>
        <taxon>Spirochaetales</taxon>
        <taxon>Spirochaetaceae</taxon>
        <taxon>Spirochaetaceae incertae sedis</taxon>
        <taxon>Candidatus Ornithospirochaeta</taxon>
    </lineage>
</organism>
<dbReference type="Proteomes" id="UP000823615">
    <property type="component" value="Unassembled WGS sequence"/>
</dbReference>
<gene>
    <name evidence="1" type="ORF">IAA97_07345</name>
</gene>
<sequence>MNCCRIITGERGEGKTTALYHLASSISSPKGFISLHEDDAYYLLNLSTGDRNLLMTSSSLYPDRIGRWSYDKKLFEKACSMLSAIDSGDVFIDEVGRLELSGKGFAPALKVLVEKPVSLYLSVRKPFLADVITAFSLQNAVIEEVEASL</sequence>
<dbReference type="Gene3D" id="3.40.50.300">
    <property type="entry name" value="P-loop containing nucleotide triphosphate hydrolases"/>
    <property type="match status" value="1"/>
</dbReference>
<dbReference type="GO" id="GO:0017111">
    <property type="term" value="F:ribonucleoside triphosphate phosphatase activity"/>
    <property type="evidence" value="ECO:0007669"/>
    <property type="project" value="InterPro"/>
</dbReference>
<name>A0A9D9H5N3_9SPIO</name>
<evidence type="ECO:0000313" key="2">
    <source>
        <dbReference type="Proteomes" id="UP000823615"/>
    </source>
</evidence>
<accession>A0A9D9H5N3</accession>
<dbReference type="AlphaFoldDB" id="A0A9D9H5N3"/>
<evidence type="ECO:0008006" key="3">
    <source>
        <dbReference type="Google" id="ProtNLM"/>
    </source>
</evidence>
<protein>
    <recommendedName>
        <fullName evidence="3">NTPase</fullName>
    </recommendedName>
</protein>
<reference evidence="1" key="1">
    <citation type="submission" date="2020-10" db="EMBL/GenBank/DDBJ databases">
        <authorList>
            <person name="Gilroy R."/>
        </authorList>
    </citation>
    <scope>NUCLEOTIDE SEQUENCE</scope>
    <source>
        <strain evidence="1">7293</strain>
    </source>
</reference>
<dbReference type="InterPro" id="IPR004948">
    <property type="entry name" value="Nuc-triphosphatase_THEP1"/>
</dbReference>
<reference evidence="1" key="2">
    <citation type="journal article" date="2021" name="PeerJ">
        <title>Extensive microbial diversity within the chicken gut microbiome revealed by metagenomics and culture.</title>
        <authorList>
            <person name="Gilroy R."/>
            <person name="Ravi A."/>
            <person name="Getino M."/>
            <person name="Pursley I."/>
            <person name="Horton D.L."/>
            <person name="Alikhan N.F."/>
            <person name="Baker D."/>
            <person name="Gharbi K."/>
            <person name="Hall N."/>
            <person name="Watson M."/>
            <person name="Adriaenssens E.M."/>
            <person name="Foster-Nyarko E."/>
            <person name="Jarju S."/>
            <person name="Secka A."/>
            <person name="Antonio M."/>
            <person name="Oren A."/>
            <person name="Chaudhuri R.R."/>
            <person name="La Ragione R."/>
            <person name="Hildebrand F."/>
            <person name="Pallen M.J."/>
        </authorList>
    </citation>
    <scope>NUCLEOTIDE SEQUENCE</scope>
    <source>
        <strain evidence="1">7293</strain>
    </source>
</reference>
<dbReference type="EMBL" id="JADIMT010000086">
    <property type="protein sequence ID" value="MBO8436774.1"/>
    <property type="molecule type" value="Genomic_DNA"/>
</dbReference>
<comment type="caution">
    <text evidence="1">The sequence shown here is derived from an EMBL/GenBank/DDBJ whole genome shotgun (WGS) entry which is preliminary data.</text>
</comment>
<evidence type="ECO:0000313" key="1">
    <source>
        <dbReference type="EMBL" id="MBO8436774.1"/>
    </source>
</evidence>
<dbReference type="InterPro" id="IPR027417">
    <property type="entry name" value="P-loop_NTPase"/>
</dbReference>